<organism evidence="3 4">
    <name type="scientific">Protomyces lactucae-debilis</name>
    <dbReference type="NCBI Taxonomy" id="2754530"/>
    <lineage>
        <taxon>Eukaryota</taxon>
        <taxon>Fungi</taxon>
        <taxon>Dikarya</taxon>
        <taxon>Ascomycota</taxon>
        <taxon>Taphrinomycotina</taxon>
        <taxon>Taphrinomycetes</taxon>
        <taxon>Taphrinales</taxon>
        <taxon>Protomycetaceae</taxon>
        <taxon>Protomyces</taxon>
    </lineage>
</organism>
<dbReference type="SMART" id="SM01042">
    <property type="entry name" value="Brr6_like_C_C"/>
    <property type="match status" value="1"/>
</dbReference>
<evidence type="ECO:0000313" key="4">
    <source>
        <dbReference type="Proteomes" id="UP000193685"/>
    </source>
</evidence>
<dbReference type="AlphaFoldDB" id="A0A1Y2ERC0"/>
<dbReference type="InterPro" id="IPR018767">
    <property type="entry name" value="Brl1/Brr6_dom"/>
</dbReference>
<dbReference type="Proteomes" id="UP000193685">
    <property type="component" value="Unassembled WGS sequence"/>
</dbReference>
<dbReference type="RefSeq" id="XP_040721975.1">
    <property type="nucleotide sequence ID" value="XM_040867297.1"/>
</dbReference>
<comment type="caution">
    <text evidence="3">The sequence shown here is derived from an EMBL/GenBank/DDBJ whole genome shotgun (WGS) entry which is preliminary data.</text>
</comment>
<proteinExistence type="predicted"/>
<dbReference type="GO" id="GO:0006998">
    <property type="term" value="P:nuclear envelope organization"/>
    <property type="evidence" value="ECO:0007669"/>
    <property type="project" value="InterPro"/>
</dbReference>
<accession>A0A1Y2ERC0</accession>
<evidence type="ECO:0000313" key="3">
    <source>
        <dbReference type="EMBL" id="ORY74141.1"/>
    </source>
</evidence>
<dbReference type="STRING" id="56484.A0A1Y2ERC0"/>
<feature type="non-terminal residue" evidence="3">
    <location>
        <position position="156"/>
    </location>
</feature>
<evidence type="ECO:0000259" key="2">
    <source>
        <dbReference type="SMART" id="SM01042"/>
    </source>
</evidence>
<reference evidence="3 4" key="1">
    <citation type="submission" date="2016-07" db="EMBL/GenBank/DDBJ databases">
        <title>Pervasive Adenine N6-methylation of Active Genes in Fungi.</title>
        <authorList>
            <consortium name="DOE Joint Genome Institute"/>
            <person name="Mondo S.J."/>
            <person name="Dannebaum R.O."/>
            <person name="Kuo R.C."/>
            <person name="Labutti K."/>
            <person name="Haridas S."/>
            <person name="Kuo A."/>
            <person name="Salamov A."/>
            <person name="Ahrendt S.R."/>
            <person name="Lipzen A."/>
            <person name="Sullivan W."/>
            <person name="Andreopoulos W.B."/>
            <person name="Clum A."/>
            <person name="Lindquist E."/>
            <person name="Daum C."/>
            <person name="Ramamoorthy G.K."/>
            <person name="Gryganskyi A."/>
            <person name="Culley D."/>
            <person name="Magnuson J.K."/>
            <person name="James T.Y."/>
            <person name="O'Malley M.A."/>
            <person name="Stajich J.E."/>
            <person name="Spatafora J.W."/>
            <person name="Visel A."/>
            <person name="Grigoriev I.V."/>
        </authorList>
    </citation>
    <scope>NUCLEOTIDE SEQUENCE [LARGE SCALE GENOMIC DNA]</scope>
    <source>
        <strain evidence="3 4">12-1054</strain>
    </source>
</reference>
<dbReference type="PANTHER" id="PTHR28136:SF1">
    <property type="entry name" value="NUCLEUS EXPORT PROTEIN BRL1"/>
    <property type="match status" value="1"/>
</dbReference>
<dbReference type="EMBL" id="MCFI01000031">
    <property type="protein sequence ID" value="ORY74141.1"/>
    <property type="molecule type" value="Genomic_DNA"/>
</dbReference>
<feature type="domain" description="Brl1/Brr6" evidence="2">
    <location>
        <begin position="6"/>
        <end position="139"/>
    </location>
</feature>
<dbReference type="GeneID" id="63783896"/>
<dbReference type="GO" id="GO:0031965">
    <property type="term" value="C:nuclear membrane"/>
    <property type="evidence" value="ECO:0007669"/>
    <property type="project" value="InterPro"/>
</dbReference>
<dbReference type="PANTHER" id="PTHR28136">
    <property type="entry name" value="NUCLEUS EXPORT PROTEIN BRR6"/>
    <property type="match status" value="1"/>
</dbReference>
<keyword evidence="1" id="KW-0472">Membrane</keyword>
<keyword evidence="1" id="KW-0812">Transmembrane</keyword>
<dbReference type="OMA" id="FGSYRVY"/>
<feature type="non-terminal residue" evidence="3">
    <location>
        <position position="1"/>
    </location>
</feature>
<protein>
    <submittedName>
        <fullName evidence="3">Brl1/Brr6 domain-containing protein</fullName>
    </submittedName>
</protein>
<gene>
    <name evidence="3" type="ORF">BCR37DRAFT_338341</name>
</gene>
<keyword evidence="4" id="KW-1185">Reference proteome</keyword>
<dbReference type="OrthoDB" id="5961at2759"/>
<dbReference type="Pfam" id="PF10104">
    <property type="entry name" value="Brr6_like_C_C"/>
    <property type="match status" value="1"/>
</dbReference>
<sequence>DLPSIASGYLQLTFNLFLLLILLYFLVSFILTIQSDVNKKVEEYSAEILSEISQCSKEYLENRCSPDQRVPAMQSACQAWERCMERDPQKVGRARVSAETFAEIVNSFIEPISYKTMVFVLGLVLGSLFVSNFAFSVLRQKSTQHQQQQQQQQQQQ</sequence>
<name>A0A1Y2ERC0_PROLT</name>
<feature type="transmembrane region" description="Helical" evidence="1">
    <location>
        <begin position="12"/>
        <end position="33"/>
    </location>
</feature>
<evidence type="ECO:0000256" key="1">
    <source>
        <dbReference type="SAM" id="Phobius"/>
    </source>
</evidence>
<keyword evidence="1" id="KW-1133">Transmembrane helix</keyword>
<dbReference type="InterPro" id="IPR040202">
    <property type="entry name" value="Brl1/Brr6"/>
</dbReference>
<dbReference type="GO" id="GO:0055088">
    <property type="term" value="P:lipid homeostasis"/>
    <property type="evidence" value="ECO:0007669"/>
    <property type="project" value="InterPro"/>
</dbReference>
<feature type="transmembrane region" description="Helical" evidence="1">
    <location>
        <begin position="117"/>
        <end position="138"/>
    </location>
</feature>